<dbReference type="GeneID" id="14919318"/>
<feature type="compositionally biased region" description="Low complexity" evidence="17">
    <location>
        <begin position="340"/>
        <end position="378"/>
    </location>
</feature>
<feature type="compositionally biased region" description="Acidic residues" evidence="17">
    <location>
        <begin position="74"/>
        <end position="83"/>
    </location>
</feature>
<dbReference type="Pfam" id="PF00752">
    <property type="entry name" value="XPG_N"/>
    <property type="match status" value="1"/>
</dbReference>
<evidence type="ECO:0000256" key="4">
    <source>
        <dbReference type="ARBA" id="ARBA00022723"/>
    </source>
</evidence>
<dbReference type="GO" id="GO:0003677">
    <property type="term" value="F:DNA binding"/>
    <property type="evidence" value="ECO:0007669"/>
    <property type="project" value="UniProtKB-UniRule"/>
</dbReference>
<dbReference type="AlphaFoldDB" id="L8GZD0"/>
<evidence type="ECO:0000256" key="1">
    <source>
        <dbReference type="ARBA" id="ARBA00022553"/>
    </source>
</evidence>
<sequence>MALYAFLISIRPDTGIWLTDEAGETTSHLMGIWSRTLRLIAYGIKPVYVFDGRPPVMKGTELKKRSAKKKEAEQGLEEATELGDTETMRKLEKRTVHVTPKHNEECKKLLRLMGIPVVEAPTEAEAQCAELCRAGKVFATGSEDMDSLTFATPILLRHLNYAEAQKKPIIEIDLEKVLKGFGMTMEQFIDLCILAGCDYCDTIRGIGPKRALEMIRKYGSIEGTLKNLDKAKYPLPEPFPYEAVRELFKHPDVTPGDQVELKWGEPDEEGLLQYLVKEKQFNEERVRKGIEKLKKARGSAVQGRLDGFVANMGKATSSPQKKKEDPKGKGVAGRGRGRGKPAAAARGKPAARGRGASSSSSSRSTSTSTSKSTSASSAKRIKTEEKAEEKGKMKQEETEEEARYEDAGEKEAAAGTEEGADDTDAKVELGKRKR</sequence>
<evidence type="ECO:0000256" key="3">
    <source>
        <dbReference type="ARBA" id="ARBA00022722"/>
    </source>
</evidence>
<keyword evidence="12 16" id="KW-0539">Nucleus</keyword>
<reference evidence="20 21" key="1">
    <citation type="journal article" date="2013" name="Genome Biol.">
        <title>Genome of Acanthamoeba castellanii highlights extensive lateral gene transfer and early evolution of tyrosine kinase signaling.</title>
        <authorList>
            <person name="Clarke M."/>
            <person name="Lohan A.J."/>
            <person name="Liu B."/>
            <person name="Lagkouvardos I."/>
            <person name="Roy S."/>
            <person name="Zafar N."/>
            <person name="Bertelli C."/>
            <person name="Schilde C."/>
            <person name="Kianianmomeni A."/>
            <person name="Burglin T.R."/>
            <person name="Frech C."/>
            <person name="Turcotte B."/>
            <person name="Kopec K.O."/>
            <person name="Synnott J.M."/>
            <person name="Choo C."/>
            <person name="Paponov I."/>
            <person name="Finkler A."/>
            <person name="Soon Heng Tan C."/>
            <person name="Hutchins A.P."/>
            <person name="Weinmeier T."/>
            <person name="Rattei T."/>
            <person name="Chu J.S."/>
            <person name="Gimenez G."/>
            <person name="Irimia M."/>
            <person name="Rigden D.J."/>
            <person name="Fitzpatrick D.A."/>
            <person name="Lorenzo-Morales J."/>
            <person name="Bateman A."/>
            <person name="Chiu C.H."/>
            <person name="Tang P."/>
            <person name="Hegemann P."/>
            <person name="Fromm H."/>
            <person name="Raoult D."/>
            <person name="Greub G."/>
            <person name="Miranda-Saavedra D."/>
            <person name="Chen N."/>
            <person name="Nash P."/>
            <person name="Ginger M.L."/>
            <person name="Horn M."/>
            <person name="Schaap P."/>
            <person name="Caler L."/>
            <person name="Loftus B."/>
        </authorList>
    </citation>
    <scope>NUCLEOTIDE SEQUENCE [LARGE SCALE GENOMIC DNA]</scope>
    <source>
        <strain evidence="20 21">Neff</strain>
    </source>
</reference>
<dbReference type="GO" id="GO:0006284">
    <property type="term" value="P:base-excision repair"/>
    <property type="evidence" value="ECO:0007669"/>
    <property type="project" value="UniProtKB-UniRule"/>
</dbReference>
<organism evidence="20 21">
    <name type="scientific">Acanthamoeba castellanii (strain ATCC 30010 / Neff)</name>
    <dbReference type="NCBI Taxonomy" id="1257118"/>
    <lineage>
        <taxon>Eukaryota</taxon>
        <taxon>Amoebozoa</taxon>
        <taxon>Discosea</taxon>
        <taxon>Longamoebia</taxon>
        <taxon>Centramoebida</taxon>
        <taxon>Acanthamoebidae</taxon>
        <taxon>Acanthamoeba</taxon>
    </lineage>
</organism>
<dbReference type="CDD" id="cd09907">
    <property type="entry name" value="H3TH_FEN1-Euk"/>
    <property type="match status" value="1"/>
</dbReference>
<evidence type="ECO:0000259" key="19">
    <source>
        <dbReference type="SMART" id="SM00485"/>
    </source>
</evidence>
<dbReference type="SMART" id="SM00279">
    <property type="entry name" value="HhH2"/>
    <property type="match status" value="1"/>
</dbReference>
<feature type="compositionally biased region" description="Basic and acidic residues" evidence="17">
    <location>
        <begin position="381"/>
        <end position="396"/>
    </location>
</feature>
<evidence type="ECO:0000256" key="15">
    <source>
        <dbReference type="ARBA" id="ARBA00063178"/>
    </source>
</evidence>
<evidence type="ECO:0000256" key="14">
    <source>
        <dbReference type="ARBA" id="ARBA00034726"/>
    </source>
</evidence>
<dbReference type="GO" id="GO:0005730">
    <property type="term" value="C:nucleolus"/>
    <property type="evidence" value="ECO:0007669"/>
    <property type="project" value="UniProtKB-SubCell"/>
</dbReference>
<dbReference type="EMBL" id="KB007951">
    <property type="protein sequence ID" value="ELR18579.1"/>
    <property type="molecule type" value="Genomic_DNA"/>
</dbReference>
<dbReference type="PANTHER" id="PTHR11081">
    <property type="entry name" value="FLAP ENDONUCLEASE FAMILY MEMBER"/>
    <property type="match status" value="1"/>
</dbReference>
<dbReference type="InterPro" id="IPR036279">
    <property type="entry name" value="5-3_exonuclease_C_sf"/>
</dbReference>
<feature type="compositionally biased region" description="Basic and acidic residues" evidence="17">
    <location>
        <begin position="61"/>
        <end position="73"/>
    </location>
</feature>
<dbReference type="SUPFAM" id="SSF88723">
    <property type="entry name" value="PIN domain-like"/>
    <property type="match status" value="1"/>
</dbReference>
<dbReference type="SMART" id="SM00484">
    <property type="entry name" value="XPGI"/>
    <property type="match status" value="1"/>
</dbReference>
<dbReference type="InterPro" id="IPR023426">
    <property type="entry name" value="Flap_endonuc"/>
</dbReference>
<evidence type="ECO:0000256" key="11">
    <source>
        <dbReference type="ARBA" id="ARBA00023204"/>
    </source>
</evidence>
<name>L8GZD0_ACACF</name>
<keyword evidence="5 16" id="KW-0255">Endonuclease</keyword>
<dbReference type="InterPro" id="IPR006084">
    <property type="entry name" value="XPG/Rad2"/>
</dbReference>
<dbReference type="STRING" id="1257118.L8GZD0"/>
<gene>
    <name evidence="20" type="ORF">ACA1_155260</name>
</gene>
<keyword evidence="1 16" id="KW-0597">Phosphoprotein</keyword>
<evidence type="ECO:0000256" key="12">
    <source>
        <dbReference type="ARBA" id="ARBA00023242"/>
    </source>
</evidence>
<feature type="region of interest" description="Disordered" evidence="17">
    <location>
        <begin position="61"/>
        <end position="83"/>
    </location>
</feature>
<comment type="subunit">
    <text evidence="15">Interacts with PCNA1 and PCNA2. Three molecules of FEN1 bind to one PCNA trimer with each molecule binding to one PCNA monomer. PCNA stimulates the nuclease activity without altering cleavage specificity.</text>
</comment>
<evidence type="ECO:0000256" key="10">
    <source>
        <dbReference type="ARBA" id="ARBA00023128"/>
    </source>
</evidence>
<dbReference type="GO" id="GO:0005654">
    <property type="term" value="C:nucleoplasm"/>
    <property type="evidence" value="ECO:0007669"/>
    <property type="project" value="UniProtKB-SubCell"/>
</dbReference>
<dbReference type="RefSeq" id="XP_004340618.1">
    <property type="nucleotide sequence ID" value="XM_004340570.1"/>
</dbReference>
<dbReference type="Gene3D" id="1.10.150.20">
    <property type="entry name" value="5' to 3' exonuclease, C-terminal subdomain"/>
    <property type="match status" value="1"/>
</dbReference>
<proteinExistence type="inferred from homology"/>
<dbReference type="PROSITE" id="PS00841">
    <property type="entry name" value="XPG_1"/>
    <property type="match status" value="1"/>
</dbReference>
<dbReference type="InterPro" id="IPR029060">
    <property type="entry name" value="PIN-like_dom_sf"/>
</dbReference>
<dbReference type="FunFam" id="3.40.50.1010:FF:000016">
    <property type="entry name" value="Flap endonuclease 1"/>
    <property type="match status" value="1"/>
</dbReference>
<evidence type="ECO:0000256" key="9">
    <source>
        <dbReference type="ARBA" id="ARBA00022842"/>
    </source>
</evidence>
<keyword evidence="10 16" id="KW-0496">Mitochondrion</keyword>
<dbReference type="GO" id="GO:0017108">
    <property type="term" value="F:5'-flap endonuclease activity"/>
    <property type="evidence" value="ECO:0007669"/>
    <property type="project" value="UniProtKB-UniRule"/>
</dbReference>
<dbReference type="GO" id="GO:0005739">
    <property type="term" value="C:mitochondrion"/>
    <property type="evidence" value="ECO:0007669"/>
    <property type="project" value="UniProtKB-SubCell"/>
</dbReference>
<dbReference type="PROSITE" id="PS00842">
    <property type="entry name" value="XPG_2"/>
    <property type="match status" value="1"/>
</dbReference>
<dbReference type="Gene3D" id="3.40.50.1010">
    <property type="entry name" value="5'-nuclease"/>
    <property type="match status" value="1"/>
</dbReference>
<dbReference type="GO" id="GO:0043137">
    <property type="term" value="P:DNA replication, removal of RNA primer"/>
    <property type="evidence" value="ECO:0007669"/>
    <property type="project" value="UniProtKB-UniRule"/>
</dbReference>
<evidence type="ECO:0000256" key="6">
    <source>
        <dbReference type="ARBA" id="ARBA00022763"/>
    </source>
</evidence>
<dbReference type="CDD" id="cd09867">
    <property type="entry name" value="PIN_FEN1"/>
    <property type="match status" value="1"/>
</dbReference>
<feature type="compositionally biased region" description="Basic and acidic residues" evidence="17">
    <location>
        <begin position="423"/>
        <end position="434"/>
    </location>
</feature>
<dbReference type="InterPro" id="IPR006086">
    <property type="entry name" value="XPG-I_dom"/>
</dbReference>
<keyword evidence="6 16" id="KW-0227">DNA damage</keyword>
<evidence type="ECO:0000256" key="17">
    <source>
        <dbReference type="SAM" id="MobiDB-lite"/>
    </source>
</evidence>
<evidence type="ECO:0000256" key="5">
    <source>
        <dbReference type="ARBA" id="ARBA00022759"/>
    </source>
</evidence>
<evidence type="ECO:0000256" key="16">
    <source>
        <dbReference type="HAMAP-Rule" id="MF_03140"/>
    </source>
</evidence>
<dbReference type="KEGG" id="acan:ACA1_155260"/>
<evidence type="ECO:0000313" key="21">
    <source>
        <dbReference type="Proteomes" id="UP000011083"/>
    </source>
</evidence>
<comment type="subcellular location">
    <subcellularLocation>
        <location evidence="16">Nucleus</location>
        <location evidence="16">Nucleolus</location>
    </subcellularLocation>
    <subcellularLocation>
        <location evidence="16">Nucleus</location>
        <location evidence="16">Nucleoplasm</location>
    </subcellularLocation>
    <subcellularLocation>
        <location evidence="16">Mitochondrion</location>
    </subcellularLocation>
    <text evidence="16">Resides mostly in the nucleoli and relocalizes to the nucleoplasm upon DNA damage.</text>
</comment>
<evidence type="ECO:0000313" key="20">
    <source>
        <dbReference type="EMBL" id="ELR18579.1"/>
    </source>
</evidence>
<accession>L8GZD0</accession>
<dbReference type="EC" id="3.1.-.-" evidence="16"/>
<dbReference type="Proteomes" id="UP000011083">
    <property type="component" value="Unassembled WGS sequence"/>
</dbReference>
<dbReference type="PANTHER" id="PTHR11081:SF9">
    <property type="entry name" value="FLAP ENDONUCLEASE 1"/>
    <property type="match status" value="1"/>
</dbReference>
<keyword evidence="21" id="KW-1185">Reference proteome</keyword>
<dbReference type="InterPro" id="IPR019974">
    <property type="entry name" value="XPG_CS"/>
</dbReference>
<dbReference type="OrthoDB" id="1937206at2759"/>
<feature type="domain" description="XPG-I" evidence="18">
    <location>
        <begin position="111"/>
        <end position="183"/>
    </location>
</feature>
<dbReference type="GO" id="GO:0008409">
    <property type="term" value="F:5'-3' exonuclease activity"/>
    <property type="evidence" value="ECO:0007669"/>
    <property type="project" value="UniProtKB-UniRule"/>
</dbReference>
<evidence type="ECO:0000256" key="8">
    <source>
        <dbReference type="ARBA" id="ARBA00022839"/>
    </source>
</evidence>
<evidence type="ECO:0000256" key="2">
    <source>
        <dbReference type="ARBA" id="ARBA00022705"/>
    </source>
</evidence>
<keyword evidence="2 16" id="KW-0235">DNA replication</keyword>
<dbReference type="SMART" id="SM00485">
    <property type="entry name" value="XPGN"/>
    <property type="match status" value="1"/>
</dbReference>
<keyword evidence="7 16" id="KW-0378">Hydrolase</keyword>
<evidence type="ECO:0000259" key="18">
    <source>
        <dbReference type="SMART" id="SM00484"/>
    </source>
</evidence>
<dbReference type="Pfam" id="PF00867">
    <property type="entry name" value="XPG_I"/>
    <property type="match status" value="1"/>
</dbReference>
<dbReference type="InterPro" id="IPR006085">
    <property type="entry name" value="XPG_DNA_repair_N"/>
</dbReference>
<dbReference type="PRINTS" id="PR00853">
    <property type="entry name" value="XPGRADSUPER"/>
</dbReference>
<keyword evidence="11 16" id="KW-0234">DNA repair</keyword>
<dbReference type="GO" id="GO:0000287">
    <property type="term" value="F:magnesium ion binding"/>
    <property type="evidence" value="ECO:0007669"/>
    <property type="project" value="UniProtKB-UniRule"/>
</dbReference>
<protein>
    <recommendedName>
        <fullName evidence="16">Flap endonuclease 1</fullName>
        <shortName evidence="16">FEN-1</shortName>
        <ecNumber evidence="16">3.1.-.-</ecNumber>
    </recommendedName>
    <alternativeName>
        <fullName evidence="16">Flap structure-specific endonuclease 1</fullName>
    </alternativeName>
</protein>
<evidence type="ECO:0000256" key="7">
    <source>
        <dbReference type="ARBA" id="ARBA00022801"/>
    </source>
</evidence>
<evidence type="ECO:0000256" key="13">
    <source>
        <dbReference type="ARBA" id="ARBA00029382"/>
    </source>
</evidence>
<feature type="domain" description="XPG N-terminal" evidence="19">
    <location>
        <begin position="1"/>
        <end position="72"/>
    </location>
</feature>
<dbReference type="HAMAP" id="MF_00614">
    <property type="entry name" value="Fen"/>
    <property type="match status" value="1"/>
</dbReference>
<dbReference type="SUPFAM" id="SSF47807">
    <property type="entry name" value="5' to 3' exonuclease, C-terminal subdomain"/>
    <property type="match status" value="1"/>
</dbReference>
<comment type="cofactor">
    <cofactor evidence="16">
        <name>Mg(2+)</name>
        <dbReference type="ChEBI" id="CHEBI:18420"/>
    </cofactor>
    <text evidence="16">Binds 2 magnesium ions per subunit. They probably participate in the reaction catalyzed by the enzyme. May bind an additional third magnesium ion after substrate binding.</text>
</comment>
<keyword evidence="3 16" id="KW-0540">Nuclease</keyword>
<keyword evidence="4 16" id="KW-0479">Metal-binding</keyword>
<keyword evidence="8 16" id="KW-0269">Exonuclease</keyword>
<feature type="region of interest" description="Disordered" evidence="17">
    <location>
        <begin position="311"/>
        <end position="434"/>
    </location>
</feature>
<dbReference type="VEuPathDB" id="AmoebaDB:ACA1_155260"/>
<dbReference type="FunFam" id="1.10.150.20:FF:000009">
    <property type="entry name" value="Flap endonuclease 1"/>
    <property type="match status" value="1"/>
</dbReference>
<comment type="similarity">
    <text evidence="14 16">Belongs to the XPG/RAD2 endonuclease family. FEN1 subfamily.</text>
</comment>
<dbReference type="OMA" id="IQEVHID"/>
<keyword evidence="9 16" id="KW-0460">Magnesium</keyword>
<dbReference type="InterPro" id="IPR008918">
    <property type="entry name" value="HhH2"/>
</dbReference>
<comment type="function">
    <text evidence="13 16">Structure-specific nuclease with 5'-flap endonuclease and 5'-3' exonuclease activities involved in DNA replication and repair. During DNA replication, cleaves the 5'-overhanging flap structure that is generated by displacement synthesis when DNA polymerase encounters the 5'-end of a downstream Okazaki fragment. It enters the flap from the 5'-end and then tracks to cleave the flap base, leaving a nick for ligation. Also involved in the long patch base excision repair (LP-BER) pathway, by cleaving within the apurinic/apyrimidinic (AP) site-terminated flap. Acts as a genome stabilization factor that prevents flaps from equilibrating into structures that lead to duplications and deletions. Also possesses 5'-3' exonuclease activity on nicked or gapped double-stranded DNA, and exhibits RNase H activity. Also involved in replication and repair of rDNA and in repairing mitochondrial DNA.</text>
</comment>